<dbReference type="EMBL" id="PVLQ01000001">
    <property type="protein sequence ID" value="PRD67188.1"/>
    <property type="molecule type" value="Genomic_DNA"/>
</dbReference>
<comment type="caution">
    <text evidence="2">The sequence shown here is derived from an EMBL/GenBank/DDBJ whole genome shotgun (WGS) entry which is preliminary data.</text>
</comment>
<evidence type="ECO:0000259" key="1">
    <source>
        <dbReference type="SMART" id="SM00646"/>
    </source>
</evidence>
<proteinExistence type="predicted"/>
<dbReference type="Gene3D" id="3.40.630.40">
    <property type="entry name" value="Zn-dependent exopeptidases"/>
    <property type="match status" value="1"/>
</dbReference>
<dbReference type="AlphaFoldDB" id="A0A2S9K9S5"/>
<dbReference type="GO" id="GO:0008745">
    <property type="term" value="F:N-acetylmuramoyl-L-alanine amidase activity"/>
    <property type="evidence" value="ECO:0007669"/>
    <property type="project" value="InterPro"/>
</dbReference>
<name>A0A2S9K9S5_9BURK</name>
<dbReference type="SUPFAM" id="SSF53187">
    <property type="entry name" value="Zn-dependent exopeptidases"/>
    <property type="match status" value="1"/>
</dbReference>
<dbReference type="Pfam" id="PF01520">
    <property type="entry name" value="Amidase_3"/>
    <property type="match status" value="1"/>
</dbReference>
<dbReference type="CDD" id="cd02696">
    <property type="entry name" value="MurNAc-LAA"/>
    <property type="match status" value="1"/>
</dbReference>
<dbReference type="InterPro" id="IPR002508">
    <property type="entry name" value="MurNAc-LAA_cat"/>
</dbReference>
<evidence type="ECO:0000313" key="2">
    <source>
        <dbReference type="EMBL" id="PRD67188.1"/>
    </source>
</evidence>
<gene>
    <name evidence="2" type="ORF">C6P64_00015</name>
</gene>
<dbReference type="RefSeq" id="WP_105746552.1">
    <property type="nucleotide sequence ID" value="NZ_PVLQ01000001.1"/>
</dbReference>
<dbReference type="GO" id="GO:0009253">
    <property type="term" value="P:peptidoglycan catabolic process"/>
    <property type="evidence" value="ECO:0007669"/>
    <property type="project" value="InterPro"/>
</dbReference>
<accession>A0A2S9K9S5</accession>
<organism evidence="2 3">
    <name type="scientific">Malikia granosa</name>
    <dbReference type="NCBI Taxonomy" id="263067"/>
    <lineage>
        <taxon>Bacteria</taxon>
        <taxon>Pseudomonadati</taxon>
        <taxon>Pseudomonadota</taxon>
        <taxon>Betaproteobacteria</taxon>
        <taxon>Burkholderiales</taxon>
        <taxon>Comamonadaceae</taxon>
        <taxon>Malikia</taxon>
    </lineage>
</organism>
<feature type="domain" description="MurNAc-LAA" evidence="1">
    <location>
        <begin position="15"/>
        <end position="134"/>
    </location>
</feature>
<dbReference type="OrthoDB" id="5497084at2"/>
<reference evidence="2 3" key="1">
    <citation type="submission" date="2018-03" db="EMBL/GenBank/DDBJ databases">
        <title>Comparative genomics illustrates the genes involved in a hyperalkaliphilic mechanisms of Serpentinomonas isolated from highly-alkaline calcium-rich serpentinized springs.</title>
        <authorList>
            <person name="Suzuki S."/>
            <person name="Ishii S."/>
            <person name="Walworth N."/>
            <person name="Bird L."/>
            <person name="Kuenen J.G."/>
            <person name="Nealson K.H."/>
        </authorList>
    </citation>
    <scope>NUCLEOTIDE SEQUENCE [LARGE SCALE GENOMIC DNA]</scope>
    <source>
        <strain evidence="2 3">P1</strain>
    </source>
</reference>
<dbReference type="SMART" id="SM00646">
    <property type="entry name" value="Ami_3"/>
    <property type="match status" value="1"/>
</dbReference>
<sequence>MYQVKFFEGDYYARQLAANQAGAVAYVEHHFNSSSSTQASYAVVVVGANASQVSRNWGRWYAKAIAEQFGIAVGGDQGILVGGWSGRGDGNLKHTQMPAVLLEPLFASHPQQADLIRSDSGQAILARILAESIRRFFPQGGLIAFSVGHKYKTSQPNDRGADLAGGGSEADYAELVLKKAAQLLTSEDDKPGPRKLRLMRGDQLLFETVVDEDAVLSWSPDRNLLFIPD</sequence>
<dbReference type="Proteomes" id="UP000238589">
    <property type="component" value="Unassembled WGS sequence"/>
</dbReference>
<protein>
    <recommendedName>
        <fullName evidence="1">MurNAc-LAA domain-containing protein</fullName>
    </recommendedName>
</protein>
<keyword evidence="3" id="KW-1185">Reference proteome</keyword>
<evidence type="ECO:0000313" key="3">
    <source>
        <dbReference type="Proteomes" id="UP000238589"/>
    </source>
</evidence>